<dbReference type="Proteomes" id="UP000095287">
    <property type="component" value="Unplaced"/>
</dbReference>
<dbReference type="AlphaFoldDB" id="A0A1I8A482"/>
<sequence length="74" mass="8162">MAMVPPVGRRQEPGLCNITAARRKRLLRSRENAAFVSSEIKKSDDFPGIQSAAQCMQDSESLDSKTCYNEGADK</sequence>
<evidence type="ECO:0000313" key="1">
    <source>
        <dbReference type="Proteomes" id="UP000095287"/>
    </source>
</evidence>
<name>A0A1I8A482_9BILA</name>
<keyword evidence="1" id="KW-1185">Reference proteome</keyword>
<accession>A0A1I8A482</accession>
<organism evidence="1 2">
    <name type="scientific">Steinernema glaseri</name>
    <dbReference type="NCBI Taxonomy" id="37863"/>
    <lineage>
        <taxon>Eukaryota</taxon>
        <taxon>Metazoa</taxon>
        <taxon>Ecdysozoa</taxon>
        <taxon>Nematoda</taxon>
        <taxon>Chromadorea</taxon>
        <taxon>Rhabditida</taxon>
        <taxon>Tylenchina</taxon>
        <taxon>Panagrolaimomorpha</taxon>
        <taxon>Strongyloidoidea</taxon>
        <taxon>Steinernematidae</taxon>
        <taxon>Steinernema</taxon>
    </lineage>
</organism>
<evidence type="ECO:0000313" key="2">
    <source>
        <dbReference type="WBParaSite" id="L893_g32408.t1"/>
    </source>
</evidence>
<dbReference type="WBParaSite" id="L893_g32408.t1">
    <property type="protein sequence ID" value="L893_g32408.t1"/>
    <property type="gene ID" value="L893_g32408"/>
</dbReference>
<reference evidence="2" key="1">
    <citation type="submission" date="2016-11" db="UniProtKB">
        <authorList>
            <consortium name="WormBaseParasite"/>
        </authorList>
    </citation>
    <scope>IDENTIFICATION</scope>
</reference>
<proteinExistence type="predicted"/>
<protein>
    <submittedName>
        <fullName evidence="2">LCORL</fullName>
    </submittedName>
</protein>